<organism evidence="2 3">
    <name type="scientific">Phakopsora pachyrhizi</name>
    <name type="common">Asian soybean rust disease fungus</name>
    <dbReference type="NCBI Taxonomy" id="170000"/>
    <lineage>
        <taxon>Eukaryota</taxon>
        <taxon>Fungi</taxon>
        <taxon>Dikarya</taxon>
        <taxon>Basidiomycota</taxon>
        <taxon>Pucciniomycotina</taxon>
        <taxon>Pucciniomycetes</taxon>
        <taxon>Pucciniales</taxon>
        <taxon>Phakopsoraceae</taxon>
        <taxon>Phakopsora</taxon>
    </lineage>
</organism>
<accession>A0AAV0BQ94</accession>
<name>A0AAV0BQ94_PHAPC</name>
<feature type="region of interest" description="Disordered" evidence="1">
    <location>
        <begin position="61"/>
        <end position="89"/>
    </location>
</feature>
<reference evidence="2" key="1">
    <citation type="submission" date="2022-06" db="EMBL/GenBank/DDBJ databases">
        <authorList>
            <consortium name="SYNGENTA / RWTH Aachen University"/>
        </authorList>
    </citation>
    <scope>NUCLEOTIDE SEQUENCE</scope>
</reference>
<proteinExistence type="predicted"/>
<evidence type="ECO:0000256" key="1">
    <source>
        <dbReference type="SAM" id="MobiDB-lite"/>
    </source>
</evidence>
<comment type="caution">
    <text evidence="2">The sequence shown here is derived from an EMBL/GenBank/DDBJ whole genome shotgun (WGS) entry which is preliminary data.</text>
</comment>
<gene>
    <name evidence="2" type="ORF">PPACK8108_LOCUS24625</name>
</gene>
<feature type="compositionally biased region" description="Basic and acidic residues" evidence="1">
    <location>
        <begin position="61"/>
        <end position="80"/>
    </location>
</feature>
<sequence length="116" mass="13126">MTTIAQHFDWMIQDAERLKQAKEHHSQSCPIAHANLSVHAFSSLTAAVNEDSDSEIDECDFHPAGRDADNEGDAIHDTRKNPYAQQPGPLQLQAQHLTDCLFQLMNNEPDDKLKYR</sequence>
<dbReference type="EMBL" id="CALTRL010006083">
    <property type="protein sequence ID" value="CAH7689539.1"/>
    <property type="molecule type" value="Genomic_DNA"/>
</dbReference>
<protein>
    <submittedName>
        <fullName evidence="2">Uncharacterized protein</fullName>
    </submittedName>
</protein>
<dbReference type="AlphaFoldDB" id="A0AAV0BQ94"/>
<evidence type="ECO:0000313" key="3">
    <source>
        <dbReference type="Proteomes" id="UP001153365"/>
    </source>
</evidence>
<evidence type="ECO:0000313" key="2">
    <source>
        <dbReference type="EMBL" id="CAH7689539.1"/>
    </source>
</evidence>
<dbReference type="Proteomes" id="UP001153365">
    <property type="component" value="Unassembled WGS sequence"/>
</dbReference>
<keyword evidence="3" id="KW-1185">Reference proteome</keyword>